<evidence type="ECO:0000256" key="5">
    <source>
        <dbReference type="ARBA" id="ARBA00022832"/>
    </source>
</evidence>
<dbReference type="KEGG" id="aaf:AURANDRAFT_69589"/>
<evidence type="ECO:0000256" key="2">
    <source>
        <dbReference type="ARBA" id="ARBA00007005"/>
    </source>
</evidence>
<comment type="similarity">
    <text evidence="3">In the N-terminal section; belongs to the enoyl-CoA hydratase/isomerase family.</text>
</comment>
<dbReference type="Gene3D" id="3.40.50.720">
    <property type="entry name" value="NAD(P)-binding Rossmann-like Domain"/>
    <property type="match status" value="1"/>
</dbReference>
<evidence type="ECO:0000256" key="3">
    <source>
        <dbReference type="ARBA" id="ARBA00008750"/>
    </source>
</evidence>
<dbReference type="SUPFAM" id="SSF52096">
    <property type="entry name" value="ClpP/crotonase"/>
    <property type="match status" value="1"/>
</dbReference>
<sequence>MSSLLRYSARQVAVAGRRRLSAQPVASEGSRSWEFFAGDPEVTADGVAIVRLDAKKAKMNTLNPALQAEAQEMWSELMEARGNDVKAAVFISAKPDNFIAGADISMLAAKKASGDEDSLEAICLSGHTMFAELKATNIPIVAAIHGACLGGGLEWALKCDYRVASTSPKTKLGLPEVKLGLLPGWGGTYALPKLIGLTEALPMILQGKEVKADKAKKLGLVDAVCDPAALERLAVAKAAALGNGSLKLKEKKKSWMRWATEDVSFGRDFVFKKAKETVDKTTRGKYPAAYEIMDCVKHGLGKSPEEAFAFEAKAFVRLAKTPESSALIGLFDGITASKKNRYGNASDPATLKALDTVAVLGAGLMGAGIAQVSAEKGLNVLLKDASPEGLAKGVDYVGGNLAKKVKRRRMTDYTRNTITSKVMGYHDGPGGGGDAAWLRKAATADVVVEAVFEDLDLKHKVFQSVEPLVSEACVLATNTSAIPIAKVAAGAAKPERVLGMHYFSPVPQMQLLEIIPHAGTDPKAMAAAFAVGIKQGKFCIEVKDVPGFYVNRCLAPMMAELAPLFQDGVEPKQLDEAILDLGMPVGPVTLIDEVGADVGLHVQRTMLADETMGGRMAGADPAMLQAVVDKGWLGRKSGKGFFVYDGKKKTPNAEANAYVESEVKRRDAGLSVETIQDRYLTRFVNEAAVCLQEGILKTPADGDLGAVFGVGFLPFTGGPFRMLDAVGAATYVDKMNRLADEYGDRFAPCDLLVDHANSGKKFYPSK</sequence>
<dbReference type="OrthoDB" id="10004768at2759"/>
<evidence type="ECO:0000256" key="10">
    <source>
        <dbReference type="ARBA" id="ARBA00023268"/>
    </source>
</evidence>
<dbReference type="AlphaFoldDB" id="F0XV97"/>
<dbReference type="PANTHER" id="PTHR43612">
    <property type="entry name" value="TRIFUNCTIONAL ENZYME SUBUNIT ALPHA"/>
    <property type="match status" value="1"/>
</dbReference>
<feature type="domain" description="3-hydroxyacyl-CoA dehydrogenase NAD binding" evidence="13">
    <location>
        <begin position="356"/>
        <end position="545"/>
    </location>
</feature>
<evidence type="ECO:0000259" key="12">
    <source>
        <dbReference type="Pfam" id="PF00725"/>
    </source>
</evidence>
<dbReference type="GO" id="GO:0016507">
    <property type="term" value="C:mitochondrial fatty acid beta-oxidation multienzyme complex"/>
    <property type="evidence" value="ECO:0007669"/>
    <property type="project" value="TreeGrafter"/>
</dbReference>
<dbReference type="Gene3D" id="1.10.1040.50">
    <property type="match status" value="1"/>
</dbReference>
<dbReference type="InterPro" id="IPR008927">
    <property type="entry name" value="6-PGluconate_DH-like_C_sf"/>
</dbReference>
<dbReference type="eggNOG" id="KOG1683">
    <property type="taxonomic scope" value="Eukaryota"/>
</dbReference>
<dbReference type="InParanoid" id="F0XV97"/>
<comment type="similarity">
    <text evidence="11">Belongs to the enoyl-CoA hydratase/isomerase family.</text>
</comment>
<dbReference type="GO" id="GO:0016509">
    <property type="term" value="F:long-chain (3S)-3-hydroxyacyl-CoA dehydrogenase (NAD+) activity"/>
    <property type="evidence" value="ECO:0007669"/>
    <property type="project" value="TreeGrafter"/>
</dbReference>
<dbReference type="PROSITE" id="PS00166">
    <property type="entry name" value="ENOYL_COA_HYDRATASE"/>
    <property type="match status" value="1"/>
</dbReference>
<evidence type="ECO:0000313" key="15">
    <source>
        <dbReference type="Proteomes" id="UP000002729"/>
    </source>
</evidence>
<name>F0XV97_AURAN</name>
<keyword evidence="5" id="KW-0276">Fatty acid metabolism</keyword>
<keyword evidence="8" id="KW-0443">Lipid metabolism</keyword>
<dbReference type="InterPro" id="IPR050136">
    <property type="entry name" value="FA_oxidation_alpha_subunit"/>
</dbReference>
<dbReference type="CDD" id="cd06558">
    <property type="entry name" value="crotonase-like"/>
    <property type="match status" value="1"/>
</dbReference>
<dbReference type="PROSITE" id="PS00067">
    <property type="entry name" value="3HCDH"/>
    <property type="match status" value="1"/>
</dbReference>
<evidence type="ECO:0000256" key="1">
    <source>
        <dbReference type="ARBA" id="ARBA00005005"/>
    </source>
</evidence>
<feature type="domain" description="3-hydroxyacyl-CoA dehydrogenase C-terminal" evidence="12">
    <location>
        <begin position="547"/>
        <end position="644"/>
    </location>
</feature>
<dbReference type="GO" id="GO:0006635">
    <property type="term" value="P:fatty acid beta-oxidation"/>
    <property type="evidence" value="ECO:0007669"/>
    <property type="project" value="UniProtKB-UniPathway"/>
</dbReference>
<keyword evidence="6" id="KW-0560">Oxidoreductase</keyword>
<dbReference type="GeneID" id="20227639"/>
<comment type="similarity">
    <text evidence="2">In the central section; belongs to the 3-hydroxyacyl-CoA dehydrogenase family.</text>
</comment>
<evidence type="ECO:0000259" key="13">
    <source>
        <dbReference type="Pfam" id="PF02737"/>
    </source>
</evidence>
<gene>
    <name evidence="14" type="ORF">AURANDRAFT_69589</name>
</gene>
<dbReference type="Proteomes" id="UP000002729">
    <property type="component" value="Unassembled WGS sequence"/>
</dbReference>
<dbReference type="InterPro" id="IPR029045">
    <property type="entry name" value="ClpP/crotonase-like_dom_sf"/>
</dbReference>
<dbReference type="Gene3D" id="3.90.226.10">
    <property type="entry name" value="2-enoyl-CoA Hydratase, Chain A, domain 1"/>
    <property type="match status" value="1"/>
</dbReference>
<keyword evidence="15" id="KW-1185">Reference proteome</keyword>
<protein>
    <recommendedName>
        <fullName evidence="4">enoyl-CoA hydratase</fullName>
        <ecNumber evidence="4">4.2.1.17</ecNumber>
    </recommendedName>
</protein>
<evidence type="ECO:0000256" key="6">
    <source>
        <dbReference type="ARBA" id="ARBA00023002"/>
    </source>
</evidence>
<dbReference type="Pfam" id="PF00725">
    <property type="entry name" value="3HCDH"/>
    <property type="match status" value="2"/>
</dbReference>
<accession>F0XV97</accession>
<dbReference type="EMBL" id="GL833120">
    <property type="protein sequence ID" value="EGB12550.1"/>
    <property type="molecule type" value="Genomic_DNA"/>
</dbReference>
<dbReference type="RefSeq" id="XP_009032222.1">
    <property type="nucleotide sequence ID" value="XM_009033974.1"/>
</dbReference>
<keyword evidence="9" id="KW-0456">Lyase</keyword>
<dbReference type="InterPro" id="IPR018376">
    <property type="entry name" value="Enoyl-CoA_hyd/isom_CS"/>
</dbReference>
<reference evidence="14 15" key="1">
    <citation type="journal article" date="2011" name="Proc. Natl. Acad. Sci. U.S.A.">
        <title>Niche of harmful alga Aureococcus anophagefferens revealed through ecogenomics.</title>
        <authorList>
            <person name="Gobler C.J."/>
            <person name="Berry D.L."/>
            <person name="Dyhrman S.T."/>
            <person name="Wilhelm S.W."/>
            <person name="Salamov A."/>
            <person name="Lobanov A.V."/>
            <person name="Zhang Y."/>
            <person name="Collier J.L."/>
            <person name="Wurch L.L."/>
            <person name="Kustka A.B."/>
            <person name="Dill B.D."/>
            <person name="Shah M."/>
            <person name="VerBerkmoes N.C."/>
            <person name="Kuo A."/>
            <person name="Terry A."/>
            <person name="Pangilinan J."/>
            <person name="Lindquist E.A."/>
            <person name="Lucas S."/>
            <person name="Paulsen I.T."/>
            <person name="Hattenrath-Lehmann T.K."/>
            <person name="Talmage S.C."/>
            <person name="Walker E.A."/>
            <person name="Koch F."/>
            <person name="Burson A.M."/>
            <person name="Marcoval M.A."/>
            <person name="Tang Y.Z."/>
            <person name="Lecleir G.R."/>
            <person name="Coyne K.J."/>
            <person name="Berg G.M."/>
            <person name="Bertrand E.M."/>
            <person name="Saito M.A."/>
            <person name="Gladyshev V.N."/>
            <person name="Grigoriev I.V."/>
        </authorList>
    </citation>
    <scope>NUCLEOTIDE SEQUENCE [LARGE SCALE GENOMIC DNA]</scope>
    <source>
        <strain evidence="15">CCMP 1984</strain>
    </source>
</reference>
<dbReference type="Pfam" id="PF00378">
    <property type="entry name" value="ECH_1"/>
    <property type="match status" value="1"/>
</dbReference>
<dbReference type="InterPro" id="IPR006180">
    <property type="entry name" value="3-OHacyl-CoA_DH_CS"/>
</dbReference>
<dbReference type="PANTHER" id="PTHR43612:SF3">
    <property type="entry name" value="TRIFUNCTIONAL ENZYME SUBUNIT ALPHA, MITOCHONDRIAL"/>
    <property type="match status" value="1"/>
</dbReference>
<evidence type="ECO:0000256" key="11">
    <source>
        <dbReference type="RuleBase" id="RU003707"/>
    </source>
</evidence>
<dbReference type="SUPFAM" id="SSF51735">
    <property type="entry name" value="NAD(P)-binding Rossmann-fold domains"/>
    <property type="match status" value="1"/>
</dbReference>
<comment type="pathway">
    <text evidence="1">Lipid metabolism; fatty acid beta-oxidation.</text>
</comment>
<dbReference type="GO" id="GO:0004300">
    <property type="term" value="F:enoyl-CoA hydratase activity"/>
    <property type="evidence" value="ECO:0007669"/>
    <property type="project" value="UniProtKB-EC"/>
</dbReference>
<dbReference type="GO" id="GO:0070403">
    <property type="term" value="F:NAD+ binding"/>
    <property type="evidence" value="ECO:0007669"/>
    <property type="project" value="InterPro"/>
</dbReference>
<dbReference type="InterPro" id="IPR036291">
    <property type="entry name" value="NAD(P)-bd_dom_sf"/>
</dbReference>
<evidence type="ECO:0000256" key="4">
    <source>
        <dbReference type="ARBA" id="ARBA00012076"/>
    </source>
</evidence>
<feature type="domain" description="3-hydroxyacyl-CoA dehydrogenase C-terminal" evidence="12">
    <location>
        <begin position="677"/>
        <end position="760"/>
    </location>
</feature>
<dbReference type="EC" id="4.2.1.17" evidence="4"/>
<keyword evidence="10" id="KW-0511">Multifunctional enzyme</keyword>
<evidence type="ECO:0000256" key="9">
    <source>
        <dbReference type="ARBA" id="ARBA00023239"/>
    </source>
</evidence>
<dbReference type="OMA" id="ESTTIRW"/>
<dbReference type="SUPFAM" id="SSF48179">
    <property type="entry name" value="6-phosphogluconate dehydrogenase C-terminal domain-like"/>
    <property type="match status" value="2"/>
</dbReference>
<dbReference type="InterPro" id="IPR006108">
    <property type="entry name" value="3HC_DH_C"/>
</dbReference>
<evidence type="ECO:0000313" key="14">
    <source>
        <dbReference type="EMBL" id="EGB12550.1"/>
    </source>
</evidence>
<dbReference type="FunFam" id="3.90.226.10:FF:000011">
    <property type="entry name" value="Fatty acid oxidation complex subunit alpha"/>
    <property type="match status" value="1"/>
</dbReference>
<dbReference type="InterPro" id="IPR001753">
    <property type="entry name" value="Enoyl-CoA_hydra/iso"/>
</dbReference>
<dbReference type="Pfam" id="PF02737">
    <property type="entry name" value="3HCDH_N"/>
    <property type="match status" value="1"/>
</dbReference>
<dbReference type="InterPro" id="IPR006176">
    <property type="entry name" value="3-OHacyl-CoA_DH_NAD-bd"/>
</dbReference>
<keyword evidence="7" id="KW-0520">NAD</keyword>
<dbReference type="UniPathway" id="UPA00659"/>
<dbReference type="FunFam" id="3.40.50.720:FF:000009">
    <property type="entry name" value="Fatty oxidation complex, alpha subunit"/>
    <property type="match status" value="1"/>
</dbReference>
<evidence type="ECO:0000256" key="7">
    <source>
        <dbReference type="ARBA" id="ARBA00023027"/>
    </source>
</evidence>
<organism evidence="15">
    <name type="scientific">Aureococcus anophagefferens</name>
    <name type="common">Harmful bloom alga</name>
    <dbReference type="NCBI Taxonomy" id="44056"/>
    <lineage>
        <taxon>Eukaryota</taxon>
        <taxon>Sar</taxon>
        <taxon>Stramenopiles</taxon>
        <taxon>Ochrophyta</taxon>
        <taxon>Pelagophyceae</taxon>
        <taxon>Pelagomonadales</taxon>
        <taxon>Pelagomonadaceae</taxon>
        <taxon>Aureococcus</taxon>
    </lineage>
</organism>
<evidence type="ECO:0000256" key="8">
    <source>
        <dbReference type="ARBA" id="ARBA00023098"/>
    </source>
</evidence>
<proteinExistence type="inferred from homology"/>